<evidence type="ECO:0000256" key="2">
    <source>
        <dbReference type="ARBA" id="ARBA00022792"/>
    </source>
</evidence>
<dbReference type="RefSeq" id="XP_002508338.1">
    <property type="nucleotide sequence ID" value="XM_002508292.1"/>
</dbReference>
<evidence type="ECO:0008006" key="10">
    <source>
        <dbReference type="Google" id="ProtNLM"/>
    </source>
</evidence>
<dbReference type="AlphaFoldDB" id="C1FGT0"/>
<dbReference type="SUPFAM" id="SSF48576">
    <property type="entry name" value="Terpenoid synthases"/>
    <property type="match status" value="1"/>
</dbReference>
<reference evidence="8 9" key="1">
    <citation type="journal article" date="2009" name="Science">
        <title>Green evolution and dynamic adaptations revealed by genomes of the marine picoeukaryotes Micromonas.</title>
        <authorList>
            <person name="Worden A.Z."/>
            <person name="Lee J.H."/>
            <person name="Mock T."/>
            <person name="Rouze P."/>
            <person name="Simmons M.P."/>
            <person name="Aerts A.L."/>
            <person name="Allen A.E."/>
            <person name="Cuvelier M.L."/>
            <person name="Derelle E."/>
            <person name="Everett M.V."/>
            <person name="Foulon E."/>
            <person name="Grimwood J."/>
            <person name="Gundlach H."/>
            <person name="Henrissat B."/>
            <person name="Napoli C."/>
            <person name="McDonald S.M."/>
            <person name="Parker M.S."/>
            <person name="Rombauts S."/>
            <person name="Salamov A."/>
            <person name="Von Dassow P."/>
            <person name="Badger J.H."/>
            <person name="Coutinho P.M."/>
            <person name="Demir E."/>
            <person name="Dubchak I."/>
            <person name="Gentemann C."/>
            <person name="Eikrem W."/>
            <person name="Gready J.E."/>
            <person name="John U."/>
            <person name="Lanier W."/>
            <person name="Lindquist E.A."/>
            <person name="Lucas S."/>
            <person name="Mayer K.F."/>
            <person name="Moreau H."/>
            <person name="Not F."/>
            <person name="Otillar R."/>
            <person name="Panaud O."/>
            <person name="Pangilinan J."/>
            <person name="Paulsen I."/>
            <person name="Piegu B."/>
            <person name="Poliakov A."/>
            <person name="Robbens S."/>
            <person name="Schmutz J."/>
            <person name="Toulza E."/>
            <person name="Wyss T."/>
            <person name="Zelensky A."/>
            <person name="Zhou K."/>
            <person name="Armbrust E.V."/>
            <person name="Bhattacharya D."/>
            <person name="Goodenough U.W."/>
            <person name="Van de Peer Y."/>
            <person name="Grigoriev I.V."/>
        </authorList>
    </citation>
    <scope>NUCLEOTIDE SEQUENCE [LARGE SCALE GENOMIC DNA]</scope>
    <source>
        <strain evidence="9">RCC299 / NOUM17</strain>
    </source>
</reference>
<dbReference type="eggNOG" id="KOG4411">
    <property type="taxonomic scope" value="Eukaryota"/>
</dbReference>
<dbReference type="PANTHER" id="PTHR21181:SF13">
    <property type="entry name" value="NADH DEHYDROGENASE (UBIQUINONE) COMPLEX I, ASSEMBLY FACTOR 6"/>
    <property type="match status" value="1"/>
</dbReference>
<dbReference type="Proteomes" id="UP000002009">
    <property type="component" value="Chromosome 8"/>
</dbReference>
<dbReference type="KEGG" id="mis:MICPUN_84201"/>
<dbReference type="Gene3D" id="1.10.600.10">
    <property type="entry name" value="Farnesyl Diphosphate Synthase"/>
    <property type="match status" value="1"/>
</dbReference>
<evidence type="ECO:0000256" key="6">
    <source>
        <dbReference type="ARBA" id="ARBA00038273"/>
    </source>
</evidence>
<dbReference type="GO" id="GO:0005743">
    <property type="term" value="C:mitochondrial inner membrane"/>
    <property type="evidence" value="ECO:0007669"/>
    <property type="project" value="UniProtKB-SubCell"/>
</dbReference>
<evidence type="ECO:0000256" key="3">
    <source>
        <dbReference type="ARBA" id="ARBA00022946"/>
    </source>
</evidence>
<evidence type="ECO:0000256" key="4">
    <source>
        <dbReference type="ARBA" id="ARBA00023128"/>
    </source>
</evidence>
<evidence type="ECO:0000313" key="9">
    <source>
        <dbReference type="Proteomes" id="UP000002009"/>
    </source>
</evidence>
<dbReference type="PANTHER" id="PTHR21181">
    <property type="match status" value="1"/>
</dbReference>
<keyword evidence="9" id="KW-1185">Reference proteome</keyword>
<keyword evidence="5" id="KW-0472">Membrane</keyword>
<comment type="subcellular location">
    <subcellularLocation>
        <location evidence="1">Mitochondrion inner membrane</location>
    </subcellularLocation>
</comment>
<dbReference type="FunCoup" id="C1FGT0">
    <property type="interactions" value="1438"/>
</dbReference>
<keyword evidence="2" id="KW-0999">Mitochondrion inner membrane</keyword>
<sequence>MGRRTAATASASAIRAAWTAAHLEGRARGAIRSRGSTREFASSSSSRRAAIDDSPGTSSDDAPPDVRSSFQYCVQRVRQHDYEAYLCTLALPKEHRLTAMALRAFNVETAQALGATKEPHLALMRLRWWKDAVAAAAGDRGATPPPHPVAIALHSALRTSMRDTGGVGARHRRWLNAIVDARIRDAELDTMPPGIPFLEAYADQTHASLLYLILDACGVRNADADHAAAHLGKAIGIANLLRGTPMHSKQRRCYLPADVCAKHGAATEDVYRGRPTESVRDAVHEVASIAKAHLDGARAMAPRLARAGVDGGAIARKVLLPAVGTGRYLEALEAKDFDVFHPELVRGANPIVTQGRIAWAAFRGTY</sequence>
<dbReference type="OMA" id="MINAREQ"/>
<name>C1FGT0_MICCC</name>
<evidence type="ECO:0000256" key="1">
    <source>
        <dbReference type="ARBA" id="ARBA00004273"/>
    </source>
</evidence>
<dbReference type="InParanoid" id="C1FGT0"/>
<evidence type="ECO:0000256" key="7">
    <source>
        <dbReference type="SAM" id="MobiDB-lite"/>
    </source>
</evidence>
<comment type="similarity">
    <text evidence="6">Belongs to the NDUFAF6 family.</text>
</comment>
<organism evidence="8 9">
    <name type="scientific">Micromonas commoda (strain RCC299 / NOUM17 / CCMP2709)</name>
    <name type="common">Picoplanktonic green alga</name>
    <dbReference type="NCBI Taxonomy" id="296587"/>
    <lineage>
        <taxon>Eukaryota</taxon>
        <taxon>Viridiplantae</taxon>
        <taxon>Chlorophyta</taxon>
        <taxon>Mamiellophyceae</taxon>
        <taxon>Mamiellales</taxon>
        <taxon>Mamiellaceae</taxon>
        <taxon>Micromonas</taxon>
    </lineage>
</organism>
<dbReference type="GeneID" id="8245692"/>
<dbReference type="InterPro" id="IPR008949">
    <property type="entry name" value="Isoprenoid_synthase_dom_sf"/>
</dbReference>
<dbReference type="Pfam" id="PF00494">
    <property type="entry name" value="SQS_PSY"/>
    <property type="match status" value="1"/>
</dbReference>
<keyword evidence="3" id="KW-0809">Transit peptide</keyword>
<evidence type="ECO:0000256" key="5">
    <source>
        <dbReference type="ARBA" id="ARBA00023136"/>
    </source>
</evidence>
<accession>C1FGT0</accession>
<dbReference type="GO" id="GO:0032981">
    <property type="term" value="P:mitochondrial respiratory chain complex I assembly"/>
    <property type="evidence" value="ECO:0007669"/>
    <property type="project" value="TreeGrafter"/>
</dbReference>
<dbReference type="EMBL" id="CP001575">
    <property type="protein sequence ID" value="ACO69596.1"/>
    <property type="molecule type" value="Genomic_DNA"/>
</dbReference>
<gene>
    <name evidence="8" type="ORF">MICPUN_84201</name>
</gene>
<dbReference type="InterPro" id="IPR002060">
    <property type="entry name" value="Squ/phyt_synthse"/>
</dbReference>
<dbReference type="OrthoDB" id="10252354at2759"/>
<feature type="region of interest" description="Disordered" evidence="7">
    <location>
        <begin position="29"/>
        <end position="65"/>
    </location>
</feature>
<protein>
    <recommendedName>
        <fullName evidence="10">Phytoene synthase</fullName>
    </recommendedName>
</protein>
<proteinExistence type="inferred from homology"/>
<keyword evidence="4" id="KW-0496">Mitochondrion</keyword>
<evidence type="ECO:0000313" key="8">
    <source>
        <dbReference type="EMBL" id="ACO69596.1"/>
    </source>
</evidence>
<dbReference type="STRING" id="296587.C1FGT0"/>
<feature type="compositionally biased region" description="Low complexity" evidence="7">
    <location>
        <begin position="29"/>
        <end position="48"/>
    </location>
</feature>